<dbReference type="GO" id="GO:0004673">
    <property type="term" value="F:protein histidine kinase activity"/>
    <property type="evidence" value="ECO:0007669"/>
    <property type="project" value="UniProtKB-EC"/>
</dbReference>
<proteinExistence type="predicted"/>
<dbReference type="InterPro" id="IPR003594">
    <property type="entry name" value="HATPase_dom"/>
</dbReference>
<evidence type="ECO:0000259" key="2">
    <source>
        <dbReference type="Pfam" id="PF13581"/>
    </source>
</evidence>
<feature type="domain" description="Histidine kinase/HSP90-like ATPase" evidence="2">
    <location>
        <begin position="2"/>
        <end position="121"/>
    </location>
</feature>
<dbReference type="EC" id="2.7.13.3" evidence="3"/>
<keyword evidence="3" id="KW-0547">Nucleotide-binding</keyword>
<dbReference type="GO" id="GO:0005524">
    <property type="term" value="F:ATP binding"/>
    <property type="evidence" value="ECO:0007669"/>
    <property type="project" value="UniProtKB-KW"/>
</dbReference>
<dbReference type="InterPro" id="IPR050267">
    <property type="entry name" value="Anti-sigma-factor_SerPK"/>
</dbReference>
<keyword evidence="4" id="KW-1185">Reference proteome</keyword>
<sequence>MRADSTEIANLRRSMRQWLATLNLGADRVQDILLASYEALANAVEHAYDASDESATVDLEATYRPEDRELKVTVTDHGRWQDAIDDAAHRSRGHGLTLIRNLATEAVVSPGTEGTLIAMRWLD</sequence>
<evidence type="ECO:0000313" key="3">
    <source>
        <dbReference type="EMBL" id="MEE2034517.1"/>
    </source>
</evidence>
<dbReference type="InterPro" id="IPR036890">
    <property type="entry name" value="HATPase_C_sf"/>
</dbReference>
<dbReference type="EMBL" id="JAUZMZ010000153">
    <property type="protein sequence ID" value="MEE2034517.1"/>
    <property type="molecule type" value="Genomic_DNA"/>
</dbReference>
<protein>
    <submittedName>
        <fullName evidence="3">ATP-binding protein</fullName>
        <ecNumber evidence="3">2.7.13.3</ecNumber>
    </submittedName>
</protein>
<keyword evidence="1" id="KW-0723">Serine/threonine-protein kinase</keyword>
<dbReference type="Pfam" id="PF13581">
    <property type="entry name" value="HATPase_c_2"/>
    <property type="match status" value="1"/>
</dbReference>
<evidence type="ECO:0000256" key="1">
    <source>
        <dbReference type="ARBA" id="ARBA00022527"/>
    </source>
</evidence>
<dbReference type="CDD" id="cd16936">
    <property type="entry name" value="HATPase_RsbW-like"/>
    <property type="match status" value="1"/>
</dbReference>
<keyword evidence="1" id="KW-0418">Kinase</keyword>
<keyword evidence="3" id="KW-0067">ATP-binding</keyword>
<name>A0ABU7JWY1_9NOCA</name>
<comment type="caution">
    <text evidence="3">The sequence shown here is derived from an EMBL/GenBank/DDBJ whole genome shotgun (WGS) entry which is preliminary data.</text>
</comment>
<evidence type="ECO:0000313" key="4">
    <source>
        <dbReference type="Proteomes" id="UP001331936"/>
    </source>
</evidence>
<dbReference type="SUPFAM" id="SSF55874">
    <property type="entry name" value="ATPase domain of HSP90 chaperone/DNA topoisomerase II/histidine kinase"/>
    <property type="match status" value="1"/>
</dbReference>
<dbReference type="Proteomes" id="UP001331936">
    <property type="component" value="Unassembled WGS sequence"/>
</dbReference>
<organism evidence="3 4">
    <name type="scientific">Rhodococcus chondri</name>
    <dbReference type="NCBI Taxonomy" id="3065941"/>
    <lineage>
        <taxon>Bacteria</taxon>
        <taxon>Bacillati</taxon>
        <taxon>Actinomycetota</taxon>
        <taxon>Actinomycetes</taxon>
        <taxon>Mycobacteriales</taxon>
        <taxon>Nocardiaceae</taxon>
        <taxon>Rhodococcus</taxon>
    </lineage>
</organism>
<gene>
    <name evidence="3" type="ORF">Q8814_20760</name>
</gene>
<keyword evidence="3" id="KW-0808">Transferase</keyword>
<dbReference type="RefSeq" id="WP_330153885.1">
    <property type="nucleotide sequence ID" value="NZ_JAUZMZ010000153.1"/>
</dbReference>
<dbReference type="PANTHER" id="PTHR35526">
    <property type="entry name" value="ANTI-SIGMA-F FACTOR RSBW-RELATED"/>
    <property type="match status" value="1"/>
</dbReference>
<accession>A0ABU7JWY1</accession>
<dbReference type="Gene3D" id="3.30.565.10">
    <property type="entry name" value="Histidine kinase-like ATPase, C-terminal domain"/>
    <property type="match status" value="1"/>
</dbReference>
<dbReference type="PANTHER" id="PTHR35526:SF3">
    <property type="entry name" value="ANTI-SIGMA-F FACTOR RSBW"/>
    <property type="match status" value="1"/>
</dbReference>
<reference evidence="3 4" key="1">
    <citation type="submission" date="2023-08" db="EMBL/GenBank/DDBJ databases">
        <authorList>
            <person name="Girao M."/>
            <person name="Carvalho M.F."/>
        </authorList>
    </citation>
    <scope>NUCLEOTIDE SEQUENCE [LARGE SCALE GENOMIC DNA]</scope>
    <source>
        <strain evidence="3 4">CC-R104</strain>
    </source>
</reference>